<keyword evidence="2" id="KW-0812">Transmembrane</keyword>
<feature type="transmembrane region" description="Helical" evidence="2">
    <location>
        <begin position="6"/>
        <end position="23"/>
    </location>
</feature>
<dbReference type="RefSeq" id="WP_115791501.1">
    <property type="nucleotide sequence ID" value="NZ_QSLN01000001.1"/>
</dbReference>
<feature type="coiled-coil region" evidence="1">
    <location>
        <begin position="91"/>
        <end position="118"/>
    </location>
</feature>
<comment type="caution">
    <text evidence="3">The sequence shown here is derived from an EMBL/GenBank/DDBJ whole genome shotgun (WGS) entry which is preliminary data.</text>
</comment>
<protein>
    <submittedName>
        <fullName evidence="3">DUF2304 domain-containing protein</fullName>
    </submittedName>
</protein>
<reference evidence="3 4" key="1">
    <citation type="submission" date="2018-08" db="EMBL/GenBank/DDBJ databases">
        <title>Form III RuBisCO-mediated autotrophy in Thermodesulfobium bacteria.</title>
        <authorList>
            <person name="Toshchakov S.V."/>
            <person name="Kublanov I.V."/>
            <person name="Frolov E."/>
            <person name="Bonch-Osmolovskaya E.A."/>
            <person name="Tourova T.P."/>
            <person name="Chernych N.A."/>
            <person name="Lebedinsky A.V."/>
        </authorList>
    </citation>
    <scope>NUCLEOTIDE SEQUENCE [LARGE SCALE GENOMIC DNA]</scope>
    <source>
        <strain evidence="3 4">SR</strain>
    </source>
</reference>
<keyword evidence="4" id="KW-1185">Reference proteome</keyword>
<dbReference type="InterPro" id="IPR019277">
    <property type="entry name" value="DUF2304"/>
</dbReference>
<feature type="transmembrane region" description="Helical" evidence="2">
    <location>
        <begin position="35"/>
        <end position="51"/>
    </location>
</feature>
<organism evidence="3 4">
    <name type="scientific">Ammonifex thiophilus</name>
    <dbReference type="NCBI Taxonomy" id="444093"/>
    <lineage>
        <taxon>Bacteria</taxon>
        <taxon>Bacillati</taxon>
        <taxon>Bacillota</taxon>
        <taxon>Clostridia</taxon>
        <taxon>Thermoanaerobacterales</taxon>
        <taxon>Thermoanaerobacteraceae</taxon>
        <taxon>Ammonifex</taxon>
    </lineage>
</organism>
<accession>A0A3D8P583</accession>
<sequence>MANSGPVYYLTFFLGLGLGLVVLELVRRRWLRERYALLWLLTGLFLMLFSWKRSLVEGLARALGIYYAPSALFLLGFFFFLLLNLQYAVALSRQSEMVVRLAQEVALLRQEILELRAESRRRKE</sequence>
<proteinExistence type="predicted"/>
<gene>
    <name evidence="3" type="ORF">DXX99_00130</name>
</gene>
<keyword evidence="1" id="KW-0175">Coiled coil</keyword>
<dbReference type="Proteomes" id="UP000256329">
    <property type="component" value="Unassembled WGS sequence"/>
</dbReference>
<evidence type="ECO:0000313" key="3">
    <source>
        <dbReference type="EMBL" id="RDV84503.1"/>
    </source>
</evidence>
<evidence type="ECO:0000256" key="2">
    <source>
        <dbReference type="SAM" id="Phobius"/>
    </source>
</evidence>
<dbReference type="EMBL" id="QSLN01000001">
    <property type="protein sequence ID" value="RDV84503.1"/>
    <property type="molecule type" value="Genomic_DNA"/>
</dbReference>
<name>A0A3D8P583_9THEO</name>
<feature type="transmembrane region" description="Helical" evidence="2">
    <location>
        <begin position="63"/>
        <end position="85"/>
    </location>
</feature>
<dbReference type="AlphaFoldDB" id="A0A3D8P583"/>
<evidence type="ECO:0000256" key="1">
    <source>
        <dbReference type="SAM" id="Coils"/>
    </source>
</evidence>
<keyword evidence="2" id="KW-0472">Membrane</keyword>
<dbReference type="OrthoDB" id="677868at2"/>
<keyword evidence="2" id="KW-1133">Transmembrane helix</keyword>
<evidence type="ECO:0000313" key="4">
    <source>
        <dbReference type="Proteomes" id="UP000256329"/>
    </source>
</evidence>
<dbReference type="Pfam" id="PF10066">
    <property type="entry name" value="DUF2304"/>
    <property type="match status" value="1"/>
</dbReference>